<gene>
    <name evidence="3" type="ORF">ENW96_07805</name>
</gene>
<reference evidence="3" key="1">
    <citation type="journal article" date="2020" name="mSystems">
        <title>Genome- and Community-Level Interaction Insights into Carbon Utilization and Element Cycling Functions of Hydrothermarchaeota in Hydrothermal Sediment.</title>
        <authorList>
            <person name="Zhou Z."/>
            <person name="Liu Y."/>
            <person name="Xu W."/>
            <person name="Pan J."/>
            <person name="Luo Z.H."/>
            <person name="Li M."/>
        </authorList>
    </citation>
    <scope>NUCLEOTIDE SEQUENCE [LARGE SCALE GENOMIC DNA]</scope>
    <source>
        <strain evidence="3">SpSt-897</strain>
    </source>
</reference>
<dbReference type="AlphaFoldDB" id="A0A7C3UXZ8"/>
<name>A0A7C3UXZ8_9BACT</name>
<evidence type="ECO:0000313" key="3">
    <source>
        <dbReference type="EMBL" id="HGF34276.1"/>
    </source>
</evidence>
<feature type="region of interest" description="Disordered" evidence="1">
    <location>
        <begin position="89"/>
        <end position="126"/>
    </location>
</feature>
<feature type="chain" id="PRO_5028137466" evidence="2">
    <location>
        <begin position="19"/>
        <end position="126"/>
    </location>
</feature>
<protein>
    <submittedName>
        <fullName evidence="3">Uncharacterized protein</fullName>
    </submittedName>
</protein>
<keyword evidence="2" id="KW-0732">Signal</keyword>
<evidence type="ECO:0000256" key="2">
    <source>
        <dbReference type="SAM" id="SignalP"/>
    </source>
</evidence>
<feature type="signal peptide" evidence="2">
    <location>
        <begin position="1"/>
        <end position="18"/>
    </location>
</feature>
<sequence>MILMAGGLALLAGNPAAADQPRWTPVPQVPQVEYAPNIPQDLFRYQGGFYNFQGGTWFRGTTPAGPWAPIEGPPQVFYDIQAPYFKTPPGWAKGRKTGWEGGPLPPGQMKKFEGGVPPGKAKKWDK</sequence>
<comment type="caution">
    <text evidence="3">The sequence shown here is derived from an EMBL/GenBank/DDBJ whole genome shotgun (WGS) entry which is preliminary data.</text>
</comment>
<evidence type="ECO:0000256" key="1">
    <source>
        <dbReference type="SAM" id="MobiDB-lite"/>
    </source>
</evidence>
<accession>A0A7C3UXZ8</accession>
<organism evidence="3">
    <name type="scientific">Desulfobacca acetoxidans</name>
    <dbReference type="NCBI Taxonomy" id="60893"/>
    <lineage>
        <taxon>Bacteria</taxon>
        <taxon>Pseudomonadati</taxon>
        <taxon>Thermodesulfobacteriota</taxon>
        <taxon>Desulfobaccia</taxon>
        <taxon>Desulfobaccales</taxon>
        <taxon>Desulfobaccaceae</taxon>
        <taxon>Desulfobacca</taxon>
    </lineage>
</organism>
<proteinExistence type="predicted"/>
<dbReference type="EMBL" id="DTMF01000194">
    <property type="protein sequence ID" value="HGF34276.1"/>
    <property type="molecule type" value="Genomic_DNA"/>
</dbReference>